<dbReference type="EMBL" id="CP001359">
    <property type="protein sequence ID" value="ACL66986.1"/>
    <property type="molecule type" value="Genomic_DNA"/>
</dbReference>
<evidence type="ECO:0000313" key="3">
    <source>
        <dbReference type="Proteomes" id="UP000007089"/>
    </source>
</evidence>
<dbReference type="Pfam" id="PF12146">
    <property type="entry name" value="Hydrolase_4"/>
    <property type="match status" value="1"/>
</dbReference>
<dbReference type="InterPro" id="IPR022742">
    <property type="entry name" value="Hydrolase_4"/>
</dbReference>
<dbReference type="Gene3D" id="3.40.50.1820">
    <property type="entry name" value="alpha/beta hydrolase"/>
    <property type="match status" value="1"/>
</dbReference>
<keyword evidence="3" id="KW-1185">Reference proteome</keyword>
<dbReference type="InterPro" id="IPR029058">
    <property type="entry name" value="AB_hydrolase_fold"/>
</dbReference>
<reference evidence="2" key="1">
    <citation type="submission" date="2009-01" db="EMBL/GenBank/DDBJ databases">
        <title>Complete sequence of Anaeromyxobacter dehalogenans 2CP-1.</title>
        <authorList>
            <consortium name="US DOE Joint Genome Institute"/>
            <person name="Lucas S."/>
            <person name="Copeland A."/>
            <person name="Lapidus A."/>
            <person name="Glavina del Rio T."/>
            <person name="Dalin E."/>
            <person name="Tice H."/>
            <person name="Bruce D."/>
            <person name="Goodwin L."/>
            <person name="Pitluck S."/>
            <person name="Saunders E."/>
            <person name="Brettin T."/>
            <person name="Detter J.C."/>
            <person name="Han C."/>
            <person name="Larimer F."/>
            <person name="Land M."/>
            <person name="Hauser L."/>
            <person name="Kyrpides N."/>
            <person name="Ovchinnikova G."/>
            <person name="Beliaev A.S."/>
            <person name="Richardson P."/>
        </authorList>
    </citation>
    <scope>NUCLEOTIDE SEQUENCE</scope>
    <source>
        <strain evidence="2">2CP-1</strain>
    </source>
</reference>
<name>B8J691_ANAD2</name>
<protein>
    <submittedName>
        <fullName evidence="2">Esterase/lipase/thioesterase family protein</fullName>
    </submittedName>
</protein>
<dbReference type="HOGENOM" id="CLU_029375_6_2_7"/>
<dbReference type="Proteomes" id="UP000007089">
    <property type="component" value="Chromosome"/>
</dbReference>
<dbReference type="InterPro" id="IPR050261">
    <property type="entry name" value="FrsA_esterase"/>
</dbReference>
<sequence length="280" mass="29071">MSAPARAGRAPPAPAELDARPVELRSGSGSTIRGWLARGHPGAGAVLLLHGIGASAAEMAGRARFLAAVGYSVLAIDFRGHGASGSAQTTYGALESRDARAAVEWLRAALPGERIGVIGISMGGAAALLGPVPLKVDALVLESVYPTIDAAIRNRARAWLGPLGGLLAPLVERLMLPRQGVRAADLRPVDRIGAQTAPLLVLAGAADPYTPLAESRALYRSARAPKALWEVPGAGHVDLHAFARTEYERRVGGFLDRRLRVQTARAPIAEAPIAAATGRP</sequence>
<dbReference type="KEGG" id="acp:A2cp1_3659"/>
<proteinExistence type="predicted"/>
<evidence type="ECO:0000313" key="2">
    <source>
        <dbReference type="EMBL" id="ACL66986.1"/>
    </source>
</evidence>
<dbReference type="SUPFAM" id="SSF53474">
    <property type="entry name" value="alpha/beta-Hydrolases"/>
    <property type="match status" value="1"/>
</dbReference>
<evidence type="ECO:0000259" key="1">
    <source>
        <dbReference type="Pfam" id="PF12146"/>
    </source>
</evidence>
<dbReference type="PANTHER" id="PTHR22946">
    <property type="entry name" value="DIENELACTONE HYDROLASE DOMAIN-CONTAINING PROTEIN-RELATED"/>
    <property type="match status" value="1"/>
</dbReference>
<organism evidence="2 3">
    <name type="scientific">Anaeromyxobacter dehalogenans (strain ATCC BAA-258 / DSM 21875 / 2CP-1)</name>
    <dbReference type="NCBI Taxonomy" id="455488"/>
    <lineage>
        <taxon>Bacteria</taxon>
        <taxon>Pseudomonadati</taxon>
        <taxon>Myxococcota</taxon>
        <taxon>Myxococcia</taxon>
        <taxon>Myxococcales</taxon>
        <taxon>Cystobacterineae</taxon>
        <taxon>Anaeromyxobacteraceae</taxon>
        <taxon>Anaeromyxobacter</taxon>
    </lineage>
</organism>
<accession>B8J691</accession>
<feature type="domain" description="Serine aminopeptidase S33" evidence="1">
    <location>
        <begin position="44"/>
        <end position="176"/>
    </location>
</feature>
<gene>
    <name evidence="2" type="ordered locus">A2cp1_3659</name>
</gene>
<dbReference type="AlphaFoldDB" id="B8J691"/>